<dbReference type="EMBL" id="OIVN01006200">
    <property type="protein sequence ID" value="SPD27617.1"/>
    <property type="molecule type" value="Genomic_DNA"/>
</dbReference>
<proteinExistence type="predicted"/>
<evidence type="ECO:0000313" key="2">
    <source>
        <dbReference type="EMBL" id="SPD27617.1"/>
    </source>
</evidence>
<protein>
    <submittedName>
        <fullName evidence="2">Uncharacterized protein</fullName>
    </submittedName>
</protein>
<name>A0A2N9IQ24_FAGSY</name>
<organism evidence="2">
    <name type="scientific">Fagus sylvatica</name>
    <name type="common">Beechnut</name>
    <dbReference type="NCBI Taxonomy" id="28930"/>
    <lineage>
        <taxon>Eukaryota</taxon>
        <taxon>Viridiplantae</taxon>
        <taxon>Streptophyta</taxon>
        <taxon>Embryophyta</taxon>
        <taxon>Tracheophyta</taxon>
        <taxon>Spermatophyta</taxon>
        <taxon>Magnoliopsida</taxon>
        <taxon>eudicotyledons</taxon>
        <taxon>Gunneridae</taxon>
        <taxon>Pentapetalae</taxon>
        <taxon>rosids</taxon>
        <taxon>fabids</taxon>
        <taxon>Fagales</taxon>
        <taxon>Fagaceae</taxon>
        <taxon>Fagus</taxon>
    </lineage>
</organism>
<feature type="region of interest" description="Disordered" evidence="1">
    <location>
        <begin position="110"/>
        <end position="151"/>
    </location>
</feature>
<accession>A0A2N9IQ24</accession>
<sequence length="393" mass="45530">MRDEEVREMKRQRVEKPMGDEELREMERRGGEREMKSEETFINMYQALSLQGKRINSLTTEMEQVKLNQKAADKEKGTYIQGQNIQINQGKMPMAEDCHTSAVHNEALVRPTTHNRIPRSRFAQNPNGPQGPYRREPSGPQGPYRRTKWTSQYYSRNYNQQFEDPRSNKTFKPPIAEKGRWVTLGSPNLKPIHQKVYKYGYNPNFNKMTKTQRRRWIRNQAAKQKEMQQGGSSSQAPSEKNTSIASSTQDDMECEETVPIKEDKNIYVGRYIPAQSTEGSYQPRSEIVGPSLRPEYLRNEKKPVEEKEIKKERPYETTRVYIGKKPKRKNQAKLEKLTEEAVTETAKSDLVEAGKIETVDTNVEAEEDLLEDEDDDGEKFALSIGAIRKEEDN</sequence>
<feature type="region of interest" description="Disordered" evidence="1">
    <location>
        <begin position="221"/>
        <end position="259"/>
    </location>
</feature>
<evidence type="ECO:0000256" key="1">
    <source>
        <dbReference type="SAM" id="MobiDB-lite"/>
    </source>
</evidence>
<reference evidence="2" key="1">
    <citation type="submission" date="2018-02" db="EMBL/GenBank/DDBJ databases">
        <authorList>
            <person name="Cohen D.B."/>
            <person name="Kent A.D."/>
        </authorList>
    </citation>
    <scope>NUCLEOTIDE SEQUENCE</scope>
</reference>
<feature type="region of interest" description="Disordered" evidence="1">
    <location>
        <begin position="1"/>
        <end position="35"/>
    </location>
</feature>
<gene>
    <name evidence="2" type="ORF">FSB_LOCUS55499</name>
</gene>
<dbReference type="AlphaFoldDB" id="A0A2N9IQ24"/>
<feature type="compositionally biased region" description="Polar residues" evidence="1">
    <location>
        <begin position="227"/>
        <end position="249"/>
    </location>
</feature>